<evidence type="ECO:0000256" key="8">
    <source>
        <dbReference type="ARBA" id="ARBA00023136"/>
    </source>
</evidence>
<evidence type="ECO:0000256" key="11">
    <source>
        <dbReference type="SAM" id="Phobius"/>
    </source>
</evidence>
<keyword evidence="4 9" id="KW-0349">Heme</keyword>
<dbReference type="CDD" id="cd20628">
    <property type="entry name" value="CYP4"/>
    <property type="match status" value="1"/>
</dbReference>
<keyword evidence="11" id="KW-1133">Transmembrane helix</keyword>
<evidence type="ECO:0000256" key="5">
    <source>
        <dbReference type="ARBA" id="ARBA00022824"/>
    </source>
</evidence>
<dbReference type="Pfam" id="PF00067">
    <property type="entry name" value="p450"/>
    <property type="match status" value="2"/>
</dbReference>
<evidence type="ECO:0000313" key="13">
    <source>
        <dbReference type="Proteomes" id="UP001497623"/>
    </source>
</evidence>
<keyword evidence="13" id="KW-1185">Reference proteome</keyword>
<comment type="caution">
    <text evidence="12">The sequence shown here is derived from an EMBL/GenBank/DDBJ whole genome shotgun (WGS) entry which is preliminary data.</text>
</comment>
<proteinExistence type="inferred from homology"/>
<dbReference type="InterPro" id="IPR036396">
    <property type="entry name" value="Cyt_P450_sf"/>
</dbReference>
<evidence type="ECO:0000313" key="12">
    <source>
        <dbReference type="EMBL" id="CAL4063452.1"/>
    </source>
</evidence>
<dbReference type="PRINTS" id="PR00385">
    <property type="entry name" value="P450"/>
</dbReference>
<keyword evidence="7 10" id="KW-0503">Monooxygenase</keyword>
<dbReference type="InterPro" id="IPR017972">
    <property type="entry name" value="Cyt_P450_CS"/>
</dbReference>
<comment type="cofactor">
    <cofactor evidence="1 9">
        <name>heme</name>
        <dbReference type="ChEBI" id="CHEBI:30413"/>
    </cofactor>
</comment>
<feature type="transmembrane region" description="Helical" evidence="11">
    <location>
        <begin position="28"/>
        <end position="49"/>
    </location>
</feature>
<sequence>MVNVSDWNDSCWISSYLPEAGALKQVGILTYVLLACCLAATLPVLVRGWRWVSAIERLPGPRAWPLIGNALIFNVNPRALFRVMVDICCYEEGLTRVWVGCDPNVFIYKANFIKIILSNSKHIEKAWFYRYWQPWIGLGLFTSKGGKWKSRKKLLTPAFHCQLLDEFVEVFNRQSLKLVDKLKEANEKPIDIFPFISRCALDTICETIMGVNLNTQDESESEYLQSVSKNVNLIGNNIDKPLKWQKPEYTYIRNIISKYAEIFKNCMFLRQNHKMYKRRAYFKYLRGRVHIKHTESQSSKPIDGKLLLYGFIKYLSLEYYYIYIYIRSGVECLSLEGQGSNPVNKNYIIYHLDLNPDVQEKLHTELEGIFGDSNREITSEDLSQLKYLECCIKESLRLFPSVPIHSRNLNEDLQLDRFVIPAGTTVHVMQYVLHRDPTYFPDPEAFMPERFGPEQSIARHPYAYIPFSAGPRNCIGQKYAIMEEKIILSNILRHFHIESQVPREDFHVLNKGVLTPENGNILKLSPRNITKCLEN</sequence>
<keyword evidence="6 9" id="KW-0408">Iron</keyword>
<dbReference type="PANTHER" id="PTHR24291:SF189">
    <property type="entry name" value="CYTOCHROME P450 4C3-RELATED"/>
    <property type="match status" value="1"/>
</dbReference>
<organism evidence="12 13">
    <name type="scientific">Meganyctiphanes norvegica</name>
    <name type="common">Northern krill</name>
    <name type="synonym">Thysanopoda norvegica</name>
    <dbReference type="NCBI Taxonomy" id="48144"/>
    <lineage>
        <taxon>Eukaryota</taxon>
        <taxon>Metazoa</taxon>
        <taxon>Ecdysozoa</taxon>
        <taxon>Arthropoda</taxon>
        <taxon>Crustacea</taxon>
        <taxon>Multicrustacea</taxon>
        <taxon>Malacostraca</taxon>
        <taxon>Eumalacostraca</taxon>
        <taxon>Eucarida</taxon>
        <taxon>Euphausiacea</taxon>
        <taxon>Euphausiidae</taxon>
        <taxon>Meganyctiphanes</taxon>
    </lineage>
</organism>
<evidence type="ECO:0000256" key="10">
    <source>
        <dbReference type="RuleBase" id="RU000461"/>
    </source>
</evidence>
<dbReference type="InterPro" id="IPR001128">
    <property type="entry name" value="Cyt_P450"/>
</dbReference>
<dbReference type="PANTHER" id="PTHR24291">
    <property type="entry name" value="CYTOCHROME P450 FAMILY 4"/>
    <property type="match status" value="1"/>
</dbReference>
<dbReference type="PROSITE" id="PS00086">
    <property type="entry name" value="CYTOCHROME_P450"/>
    <property type="match status" value="1"/>
</dbReference>
<evidence type="ECO:0000256" key="3">
    <source>
        <dbReference type="ARBA" id="ARBA00010617"/>
    </source>
</evidence>
<comment type="similarity">
    <text evidence="3 10">Belongs to the cytochrome P450 family.</text>
</comment>
<keyword evidence="8 11" id="KW-0472">Membrane</keyword>
<gene>
    <name evidence="12" type="ORF">MNOR_LOCUS3352</name>
</gene>
<keyword evidence="11" id="KW-0812">Transmembrane</keyword>
<dbReference type="GO" id="GO:0005506">
    <property type="term" value="F:iron ion binding"/>
    <property type="evidence" value="ECO:0007669"/>
    <property type="project" value="InterPro"/>
</dbReference>
<dbReference type="InterPro" id="IPR050196">
    <property type="entry name" value="Cytochrome_P450_Monoox"/>
</dbReference>
<evidence type="ECO:0000256" key="4">
    <source>
        <dbReference type="ARBA" id="ARBA00022617"/>
    </source>
</evidence>
<dbReference type="Proteomes" id="UP001497623">
    <property type="component" value="Unassembled WGS sequence"/>
</dbReference>
<name>A0AAV2PR71_MEGNR</name>
<keyword evidence="5" id="KW-0256">Endoplasmic reticulum</keyword>
<evidence type="ECO:0000256" key="2">
    <source>
        <dbReference type="ARBA" id="ARBA00004586"/>
    </source>
</evidence>
<dbReference type="InterPro" id="IPR002401">
    <property type="entry name" value="Cyt_P450_E_grp-I"/>
</dbReference>
<keyword evidence="9 10" id="KW-0479">Metal-binding</keyword>
<evidence type="ECO:0000256" key="1">
    <source>
        <dbReference type="ARBA" id="ARBA00001971"/>
    </source>
</evidence>
<keyword evidence="10" id="KW-0560">Oxidoreductase</keyword>
<reference evidence="12 13" key="1">
    <citation type="submission" date="2024-05" db="EMBL/GenBank/DDBJ databases">
        <authorList>
            <person name="Wallberg A."/>
        </authorList>
    </citation>
    <scope>NUCLEOTIDE SEQUENCE [LARGE SCALE GENOMIC DNA]</scope>
</reference>
<evidence type="ECO:0000256" key="6">
    <source>
        <dbReference type="ARBA" id="ARBA00023004"/>
    </source>
</evidence>
<evidence type="ECO:0000256" key="7">
    <source>
        <dbReference type="ARBA" id="ARBA00023033"/>
    </source>
</evidence>
<comment type="subcellular location">
    <subcellularLocation>
        <location evidence="2">Endoplasmic reticulum membrane</location>
    </subcellularLocation>
</comment>
<dbReference type="GO" id="GO:0004497">
    <property type="term" value="F:monooxygenase activity"/>
    <property type="evidence" value="ECO:0007669"/>
    <property type="project" value="UniProtKB-KW"/>
</dbReference>
<evidence type="ECO:0000256" key="9">
    <source>
        <dbReference type="PIRSR" id="PIRSR602401-1"/>
    </source>
</evidence>
<accession>A0AAV2PR71</accession>
<feature type="non-terminal residue" evidence="12">
    <location>
        <position position="535"/>
    </location>
</feature>
<evidence type="ECO:0008006" key="14">
    <source>
        <dbReference type="Google" id="ProtNLM"/>
    </source>
</evidence>
<dbReference type="GO" id="GO:0005789">
    <property type="term" value="C:endoplasmic reticulum membrane"/>
    <property type="evidence" value="ECO:0007669"/>
    <property type="project" value="UniProtKB-SubCell"/>
</dbReference>
<dbReference type="GO" id="GO:0016705">
    <property type="term" value="F:oxidoreductase activity, acting on paired donors, with incorporation or reduction of molecular oxygen"/>
    <property type="evidence" value="ECO:0007669"/>
    <property type="project" value="InterPro"/>
</dbReference>
<feature type="binding site" description="axial binding residue" evidence="9">
    <location>
        <position position="474"/>
    </location>
    <ligand>
        <name>heme</name>
        <dbReference type="ChEBI" id="CHEBI:30413"/>
    </ligand>
    <ligandPart>
        <name>Fe</name>
        <dbReference type="ChEBI" id="CHEBI:18248"/>
    </ligandPart>
</feature>
<protein>
    <recommendedName>
        <fullName evidence="14">Cytochrome P450</fullName>
    </recommendedName>
</protein>
<dbReference type="AlphaFoldDB" id="A0AAV2PR71"/>
<dbReference type="EMBL" id="CAXKWB010001133">
    <property type="protein sequence ID" value="CAL4063452.1"/>
    <property type="molecule type" value="Genomic_DNA"/>
</dbReference>
<dbReference type="GO" id="GO:0020037">
    <property type="term" value="F:heme binding"/>
    <property type="evidence" value="ECO:0007669"/>
    <property type="project" value="InterPro"/>
</dbReference>
<dbReference type="PRINTS" id="PR00463">
    <property type="entry name" value="EP450I"/>
</dbReference>
<dbReference type="SUPFAM" id="SSF48264">
    <property type="entry name" value="Cytochrome P450"/>
    <property type="match status" value="1"/>
</dbReference>
<dbReference type="Gene3D" id="1.10.630.10">
    <property type="entry name" value="Cytochrome P450"/>
    <property type="match status" value="2"/>
</dbReference>